<sequence length="482" mass="56330">MKDPINPSEELSDKEFIRYRTNFGVNLAACFVRARWMFPGSVISPEFNTELQSLRSEVNSWGRDGARDFLEKFWRGFMTDDDWKWIQSKGMNSVRVPIGYWNIDGGNFTEGTKFAEFADIYRNSWQIFKSHFIEAAARFNISVLVDVHALPGGANLLSLSGEDETAEFWNDEKKQDLMVEAVRFIARDLKNYANITGIQIVNEAAYNAFKGQTRYYEKAMRAIREEDNSIPVVISDAFDPMKYSQWVQEIQGNKQNFGLIVDFHCYRDINEADRKKSVRQIIDDLDYDFVETSNGNSNDVDFMLGEYFCRLSEESWQLSGLDYQATNERRKLAAEFGRKQIELAVKRTSAAIYFFNYKFEFPLGEMDARDMFEGYLKTPSVSMPPEGLFEKLRDEAYDMHVAFWTQQGFHYDFEIYKVGFEAGWSDCSGFAERGAMIGRRQALKFARKQEYVQKKGDLEFIWQFDHGYDKALFEFRSRFYKT</sequence>
<dbReference type="InterPro" id="IPR001547">
    <property type="entry name" value="Glyco_hydro_5"/>
</dbReference>
<keyword evidence="4" id="KW-0961">Cell wall biogenesis/degradation</keyword>
<evidence type="ECO:0000256" key="4">
    <source>
        <dbReference type="ARBA" id="ARBA00023316"/>
    </source>
</evidence>
<evidence type="ECO:0000256" key="5">
    <source>
        <dbReference type="RuleBase" id="RU361153"/>
    </source>
</evidence>
<dbReference type="SUPFAM" id="SSF51445">
    <property type="entry name" value="(Trans)glycosidases"/>
    <property type="match status" value="1"/>
</dbReference>
<gene>
    <name evidence="7" type="ORF">PUMCH_004359</name>
</gene>
<dbReference type="Gene3D" id="3.20.20.80">
    <property type="entry name" value="Glycosidases"/>
    <property type="match status" value="1"/>
</dbReference>
<keyword evidence="2 5" id="KW-0378">Hydrolase</keyword>
<accession>A0AAX4HET1</accession>
<keyword evidence="3 5" id="KW-0326">Glycosidase</keyword>
<dbReference type="GeneID" id="88175420"/>
<proteinExistence type="inferred from homology"/>
<dbReference type="KEGG" id="asau:88175420"/>
<dbReference type="RefSeq" id="XP_062879367.1">
    <property type="nucleotide sequence ID" value="XM_063023297.1"/>
</dbReference>
<dbReference type="GO" id="GO:0009986">
    <property type="term" value="C:cell surface"/>
    <property type="evidence" value="ECO:0007669"/>
    <property type="project" value="TreeGrafter"/>
</dbReference>
<evidence type="ECO:0000256" key="3">
    <source>
        <dbReference type="ARBA" id="ARBA00023295"/>
    </source>
</evidence>
<comment type="similarity">
    <text evidence="1 5">Belongs to the glycosyl hydrolase 5 (cellulase A) family.</text>
</comment>
<protein>
    <recommendedName>
        <fullName evidence="6">Glycoside hydrolase family 5 domain-containing protein</fullName>
    </recommendedName>
</protein>
<dbReference type="PANTHER" id="PTHR31297:SF43">
    <property type="entry name" value="GLUCAN 1,3-BETA-GLUCOSIDASE 3"/>
    <property type="match status" value="1"/>
</dbReference>
<dbReference type="InterPro" id="IPR017853">
    <property type="entry name" value="GH"/>
</dbReference>
<evidence type="ECO:0000259" key="6">
    <source>
        <dbReference type="Pfam" id="PF00150"/>
    </source>
</evidence>
<dbReference type="AlphaFoldDB" id="A0AAX4HET1"/>
<evidence type="ECO:0000256" key="1">
    <source>
        <dbReference type="ARBA" id="ARBA00005641"/>
    </source>
</evidence>
<feature type="domain" description="Glycoside hydrolase family 5" evidence="6">
    <location>
        <begin position="78"/>
        <end position="284"/>
    </location>
</feature>
<evidence type="ECO:0000256" key="2">
    <source>
        <dbReference type="ARBA" id="ARBA00022801"/>
    </source>
</evidence>
<dbReference type="PANTHER" id="PTHR31297">
    <property type="entry name" value="GLUCAN ENDO-1,6-BETA-GLUCOSIDASE B"/>
    <property type="match status" value="1"/>
</dbReference>
<keyword evidence="8" id="KW-1185">Reference proteome</keyword>
<dbReference type="GO" id="GO:0009251">
    <property type="term" value="P:glucan catabolic process"/>
    <property type="evidence" value="ECO:0007669"/>
    <property type="project" value="TreeGrafter"/>
</dbReference>
<dbReference type="Pfam" id="PF00150">
    <property type="entry name" value="Cellulase"/>
    <property type="match status" value="1"/>
</dbReference>
<dbReference type="Proteomes" id="UP001338582">
    <property type="component" value="Chromosome 5"/>
</dbReference>
<organism evidence="7 8">
    <name type="scientific">Australozyma saopauloensis</name>
    <dbReference type="NCBI Taxonomy" id="291208"/>
    <lineage>
        <taxon>Eukaryota</taxon>
        <taxon>Fungi</taxon>
        <taxon>Dikarya</taxon>
        <taxon>Ascomycota</taxon>
        <taxon>Saccharomycotina</taxon>
        <taxon>Pichiomycetes</taxon>
        <taxon>Metschnikowiaceae</taxon>
        <taxon>Australozyma</taxon>
    </lineage>
</organism>
<dbReference type="InterPro" id="IPR050386">
    <property type="entry name" value="Glycosyl_hydrolase_5"/>
</dbReference>
<evidence type="ECO:0000313" key="8">
    <source>
        <dbReference type="Proteomes" id="UP001338582"/>
    </source>
</evidence>
<dbReference type="GO" id="GO:0005576">
    <property type="term" value="C:extracellular region"/>
    <property type="evidence" value="ECO:0007669"/>
    <property type="project" value="TreeGrafter"/>
</dbReference>
<dbReference type="GO" id="GO:0071555">
    <property type="term" value="P:cell wall organization"/>
    <property type="evidence" value="ECO:0007669"/>
    <property type="project" value="UniProtKB-KW"/>
</dbReference>
<evidence type="ECO:0000313" key="7">
    <source>
        <dbReference type="EMBL" id="WPK26988.1"/>
    </source>
</evidence>
<name>A0AAX4HET1_9ASCO</name>
<dbReference type="EMBL" id="CP138898">
    <property type="protein sequence ID" value="WPK26988.1"/>
    <property type="molecule type" value="Genomic_DNA"/>
</dbReference>
<dbReference type="GO" id="GO:0046557">
    <property type="term" value="F:glucan endo-1,6-beta-glucosidase activity"/>
    <property type="evidence" value="ECO:0007669"/>
    <property type="project" value="TreeGrafter"/>
</dbReference>
<reference evidence="7 8" key="1">
    <citation type="submission" date="2023-10" db="EMBL/GenBank/DDBJ databases">
        <title>Draft Genome Sequence of Candida saopaulonensis from a very Premature Infant with Sepsis.</title>
        <authorList>
            <person name="Ning Y."/>
            <person name="Dai R."/>
            <person name="Xiao M."/>
            <person name="Xu Y."/>
            <person name="Yan Q."/>
            <person name="Zhang L."/>
        </authorList>
    </citation>
    <scope>NUCLEOTIDE SEQUENCE [LARGE SCALE GENOMIC DNA]</scope>
    <source>
        <strain evidence="7 8">19XY460</strain>
    </source>
</reference>